<proteinExistence type="predicted"/>
<keyword evidence="3" id="KW-1185">Reference proteome</keyword>
<dbReference type="InterPro" id="IPR053198">
    <property type="entry name" value="Gynoecium_Dev_Regulator"/>
</dbReference>
<dbReference type="Pfam" id="PF00564">
    <property type="entry name" value="PB1"/>
    <property type="match status" value="1"/>
</dbReference>
<evidence type="ECO:0000259" key="1">
    <source>
        <dbReference type="SMART" id="SM00666"/>
    </source>
</evidence>
<gene>
    <name evidence="2" type="ORF">PIB30_090729</name>
</gene>
<accession>A0ABU6ZSZ9</accession>
<dbReference type="SUPFAM" id="SSF54277">
    <property type="entry name" value="CAD &amp; PB1 domains"/>
    <property type="match status" value="1"/>
</dbReference>
<dbReference type="InterPro" id="IPR000270">
    <property type="entry name" value="PB1_dom"/>
</dbReference>
<dbReference type="EMBL" id="JASCZI010273630">
    <property type="protein sequence ID" value="MED6225133.1"/>
    <property type="molecule type" value="Genomic_DNA"/>
</dbReference>
<reference evidence="2 3" key="1">
    <citation type="journal article" date="2023" name="Plants (Basel)">
        <title>Bridging the Gap: Combining Genomics and Transcriptomics Approaches to Understand Stylosanthes scabra, an Orphan Legume from the Brazilian Caatinga.</title>
        <authorList>
            <person name="Ferreira-Neto J.R.C."/>
            <person name="da Silva M.D."/>
            <person name="Binneck E."/>
            <person name="de Melo N.F."/>
            <person name="da Silva R.H."/>
            <person name="de Melo A.L.T.M."/>
            <person name="Pandolfi V."/>
            <person name="Bustamante F.O."/>
            <person name="Brasileiro-Vidal A.C."/>
            <person name="Benko-Iseppon A.M."/>
        </authorList>
    </citation>
    <scope>NUCLEOTIDE SEQUENCE [LARGE SCALE GENOMIC DNA]</scope>
    <source>
        <tissue evidence="2">Leaves</tissue>
    </source>
</reference>
<protein>
    <recommendedName>
        <fullName evidence="1">PB1 domain-containing protein</fullName>
    </recommendedName>
</protein>
<evidence type="ECO:0000313" key="2">
    <source>
        <dbReference type="EMBL" id="MED6225133.1"/>
    </source>
</evidence>
<feature type="domain" description="PB1" evidence="1">
    <location>
        <begin position="19"/>
        <end position="108"/>
    </location>
</feature>
<organism evidence="2 3">
    <name type="scientific">Stylosanthes scabra</name>
    <dbReference type="NCBI Taxonomy" id="79078"/>
    <lineage>
        <taxon>Eukaryota</taxon>
        <taxon>Viridiplantae</taxon>
        <taxon>Streptophyta</taxon>
        <taxon>Embryophyta</taxon>
        <taxon>Tracheophyta</taxon>
        <taxon>Spermatophyta</taxon>
        <taxon>Magnoliopsida</taxon>
        <taxon>eudicotyledons</taxon>
        <taxon>Gunneridae</taxon>
        <taxon>Pentapetalae</taxon>
        <taxon>rosids</taxon>
        <taxon>fabids</taxon>
        <taxon>Fabales</taxon>
        <taxon>Fabaceae</taxon>
        <taxon>Papilionoideae</taxon>
        <taxon>50 kb inversion clade</taxon>
        <taxon>dalbergioids sensu lato</taxon>
        <taxon>Dalbergieae</taxon>
        <taxon>Pterocarpus clade</taxon>
        <taxon>Stylosanthes</taxon>
    </lineage>
</organism>
<dbReference type="Proteomes" id="UP001341840">
    <property type="component" value="Unassembled WGS sequence"/>
</dbReference>
<dbReference type="PANTHER" id="PTHR31066">
    <property type="entry name" value="OS05G0427100 PROTEIN-RELATED"/>
    <property type="match status" value="1"/>
</dbReference>
<comment type="caution">
    <text evidence="2">The sequence shown here is derived from an EMBL/GenBank/DDBJ whole genome shotgun (WGS) entry which is preliminary data.</text>
</comment>
<sequence>MEIKKAWFICSYGGEIKIQGCNELTYVGGTNKLVSVDRRIDFAGMLADICGCCRLDCNGYNFEYKLPDSNSLVPVTNDSDLHDMMLLFDRLYRVDPAHYPIRLFLFPNPKDVKRTTWNFWNFFLEFQGGKLFLTRHET</sequence>
<dbReference type="SMART" id="SM00666">
    <property type="entry name" value="PB1"/>
    <property type="match status" value="1"/>
</dbReference>
<name>A0ABU6ZSZ9_9FABA</name>
<evidence type="ECO:0000313" key="3">
    <source>
        <dbReference type="Proteomes" id="UP001341840"/>
    </source>
</evidence>
<dbReference type="PANTHER" id="PTHR31066:SF85">
    <property type="entry name" value="OS02G0809100 PROTEIN"/>
    <property type="match status" value="1"/>
</dbReference>